<accession>A0ABW8D2M9</accession>
<dbReference type="Gene3D" id="3.10.20.10">
    <property type="match status" value="1"/>
</dbReference>
<reference evidence="2 3" key="1">
    <citation type="submission" date="2024-08" db="EMBL/GenBank/DDBJ databases">
        <title>Draft Genome Sequence of Legionella lytica strain DSB2004, Isolated From a Fire Sprinkler System.</title>
        <authorList>
            <person name="Everhart A.D."/>
            <person name="Kidane D.T."/>
            <person name="Farone A.L."/>
            <person name="Farone M.B."/>
        </authorList>
    </citation>
    <scope>NUCLEOTIDE SEQUENCE [LARGE SCALE GENOMIC DNA]</scope>
    <source>
        <strain evidence="2 3">DSB2004</strain>
    </source>
</reference>
<dbReference type="Pfam" id="PF07566">
    <property type="entry name" value="DUF1543"/>
    <property type="match status" value="1"/>
</dbReference>
<feature type="domain" description="DUF1543" evidence="1">
    <location>
        <begin position="29"/>
        <end position="66"/>
    </location>
</feature>
<keyword evidence="3" id="KW-1185">Reference proteome</keyword>
<evidence type="ECO:0000313" key="3">
    <source>
        <dbReference type="Proteomes" id="UP001615550"/>
    </source>
</evidence>
<evidence type="ECO:0000313" key="2">
    <source>
        <dbReference type="EMBL" id="MFJ1266947.1"/>
    </source>
</evidence>
<dbReference type="RefSeq" id="WP_400185399.1">
    <property type="nucleotide sequence ID" value="NZ_JBGORX010000001.1"/>
</dbReference>
<dbReference type="InterPro" id="IPR011440">
    <property type="entry name" value="DUF1543"/>
</dbReference>
<dbReference type="Proteomes" id="UP001615550">
    <property type="component" value="Unassembled WGS sequence"/>
</dbReference>
<dbReference type="EMBL" id="JBGORX010000001">
    <property type="protein sequence ID" value="MFJ1266947.1"/>
    <property type="molecule type" value="Genomic_DNA"/>
</dbReference>
<name>A0ABW8D2M9_9GAMM</name>
<comment type="caution">
    <text evidence="2">The sequence shown here is derived from an EMBL/GenBank/DDBJ whole genome shotgun (WGS) entry which is preliminary data.</text>
</comment>
<dbReference type="Gene3D" id="3.50.100.10">
    <property type="entry name" value="protein il1583 domain"/>
    <property type="match status" value="1"/>
</dbReference>
<protein>
    <submittedName>
        <fullName evidence="2">DUF1543 domain-containing protein</fullName>
    </submittedName>
</protein>
<proteinExistence type="predicted"/>
<organism evidence="2 3">
    <name type="scientific">Legionella lytica</name>
    <dbReference type="NCBI Taxonomy" id="96232"/>
    <lineage>
        <taxon>Bacteria</taxon>
        <taxon>Pseudomonadati</taxon>
        <taxon>Pseudomonadota</taxon>
        <taxon>Gammaproteobacteria</taxon>
        <taxon>Legionellales</taxon>
        <taxon>Legionellaceae</taxon>
        <taxon>Legionella</taxon>
    </lineage>
</organism>
<sequence length="289" mass="32933">MPYTKSHDHQSTEIKLWYAYIGGTEPGKKIEAHDVVFGFGTKAEDIYPLVEKTWKGIKNTVHIDCIGPLLSADGNNITLDSKPQSACANYFMRQVSDELLKKTISTLDKAYVYMQKEQQLGWLYVEKGEVLKSFEALEEKVGQKIVHLLHVFNQKDELRQELLAPLKEHDIELITTVTGHAPAYKNRLFFVNLGGYLPGVFAEIHENVIIAAPNELEAKNRALKAIKTLNFKSAHRDFIQDVEYDAEQLTDLTKLLSSQANKLYVHLHPTDCPLPFEYICKYTPLVKKK</sequence>
<gene>
    <name evidence="2" type="ORF">ACD661_00090</name>
</gene>
<evidence type="ECO:0000259" key="1">
    <source>
        <dbReference type="Pfam" id="PF07566"/>
    </source>
</evidence>